<feature type="compositionally biased region" description="Basic residues" evidence="1">
    <location>
        <begin position="134"/>
        <end position="146"/>
    </location>
</feature>
<evidence type="ECO:0000313" key="2">
    <source>
        <dbReference type="EMBL" id="KAF6723496.1"/>
    </source>
</evidence>
<comment type="caution">
    <text evidence="2">The sequence shown here is derived from an EMBL/GenBank/DDBJ whole genome shotgun (WGS) entry which is preliminary data.</text>
</comment>
<feature type="compositionally biased region" description="Low complexity" evidence="1">
    <location>
        <begin position="103"/>
        <end position="123"/>
    </location>
</feature>
<sequence>MLTRTPQHGSAIELAYFQLRISAPASPQPPAKPKSVRAFKRGHAEPSGEPPGGPRFSVPGRVLLTPRGARPCRVCYAGLALRDPAASFRRDDSSEDGQALSGRTAAVTAPPAEPEAAAEPRAPFQLITSLTGGKRGRLAPYRRRPA</sequence>
<organism evidence="2 3">
    <name type="scientific">Oryzias melastigma</name>
    <name type="common">Marine medaka</name>
    <dbReference type="NCBI Taxonomy" id="30732"/>
    <lineage>
        <taxon>Eukaryota</taxon>
        <taxon>Metazoa</taxon>
        <taxon>Chordata</taxon>
        <taxon>Craniata</taxon>
        <taxon>Vertebrata</taxon>
        <taxon>Euteleostomi</taxon>
        <taxon>Actinopterygii</taxon>
        <taxon>Neopterygii</taxon>
        <taxon>Teleostei</taxon>
        <taxon>Neoteleostei</taxon>
        <taxon>Acanthomorphata</taxon>
        <taxon>Ovalentaria</taxon>
        <taxon>Atherinomorphae</taxon>
        <taxon>Beloniformes</taxon>
        <taxon>Adrianichthyidae</taxon>
        <taxon>Oryziinae</taxon>
        <taxon>Oryzias</taxon>
    </lineage>
</organism>
<feature type="region of interest" description="Disordered" evidence="1">
    <location>
        <begin position="24"/>
        <end position="59"/>
    </location>
</feature>
<dbReference type="EMBL" id="WKFB01000424">
    <property type="protein sequence ID" value="KAF6723496.1"/>
    <property type="molecule type" value="Genomic_DNA"/>
</dbReference>
<evidence type="ECO:0000313" key="3">
    <source>
        <dbReference type="Proteomes" id="UP000646548"/>
    </source>
</evidence>
<proteinExistence type="predicted"/>
<feature type="region of interest" description="Disordered" evidence="1">
    <location>
        <begin position="85"/>
        <end position="146"/>
    </location>
</feature>
<dbReference type="Proteomes" id="UP000646548">
    <property type="component" value="Unassembled WGS sequence"/>
</dbReference>
<accession>A0A834F7A5</accession>
<gene>
    <name evidence="2" type="ORF">FQA47_005178</name>
</gene>
<reference evidence="2" key="1">
    <citation type="journal article" name="BMC Genomics">
        <title>Long-read sequencing and de novo genome assembly of marine medaka (Oryzias melastigma).</title>
        <authorList>
            <person name="Liang P."/>
            <person name="Saqib H.S.A."/>
            <person name="Ni X."/>
            <person name="Shen Y."/>
        </authorList>
    </citation>
    <scope>NUCLEOTIDE SEQUENCE</scope>
    <source>
        <strain evidence="2">Bigg-433</strain>
    </source>
</reference>
<dbReference type="AlphaFoldDB" id="A0A834F7A5"/>
<name>A0A834F7A5_ORYME</name>
<evidence type="ECO:0000256" key="1">
    <source>
        <dbReference type="SAM" id="MobiDB-lite"/>
    </source>
</evidence>
<protein>
    <submittedName>
        <fullName evidence="2">Uncharacterized protein</fullName>
    </submittedName>
</protein>